<protein>
    <submittedName>
        <fullName evidence="1">Uncharacterized protein</fullName>
    </submittedName>
</protein>
<keyword evidence="2" id="KW-1185">Reference proteome</keyword>
<evidence type="ECO:0000313" key="2">
    <source>
        <dbReference type="Proteomes" id="UP001229836"/>
    </source>
</evidence>
<reference evidence="1 2" key="1">
    <citation type="submission" date="2023-05" db="EMBL/GenBank/DDBJ databases">
        <title>The complete genome of Acinetobacter sp. nov KCTC 92772.</title>
        <authorList>
            <person name="Zhou G."/>
        </authorList>
    </citation>
    <scope>NUCLEOTIDE SEQUENCE [LARGE SCALE GENOMIC DNA]</scope>
    <source>
        <strain evidence="1 2">KCTC 92772</strain>
    </source>
</reference>
<evidence type="ECO:0000313" key="1">
    <source>
        <dbReference type="EMBL" id="WHP06926.1"/>
    </source>
</evidence>
<dbReference type="RefSeq" id="WP_283268552.1">
    <property type="nucleotide sequence ID" value="NZ_CP125669.1"/>
</dbReference>
<dbReference type="Proteomes" id="UP001229836">
    <property type="component" value="Chromosome"/>
</dbReference>
<dbReference type="EMBL" id="CP125669">
    <property type="protein sequence ID" value="WHP06926.1"/>
    <property type="molecule type" value="Genomic_DNA"/>
</dbReference>
<gene>
    <name evidence="1" type="ORF">QLH32_05520</name>
</gene>
<accession>A0ABY8S638</accession>
<sequence>MNEIKREDMPLSVGFIVKMNHKKQPCTFKYSVVSDGNIVGFTNSPYLFQDADIFGIRNVDWVQPIASPSRH</sequence>
<proteinExistence type="predicted"/>
<name>A0ABY8S638_9GAMM</name>
<organism evidence="1 2">
    <name type="scientific">Acinetobacter corruptisaponis</name>
    <dbReference type="NCBI Taxonomy" id="3045147"/>
    <lineage>
        <taxon>Bacteria</taxon>
        <taxon>Pseudomonadati</taxon>
        <taxon>Pseudomonadota</taxon>
        <taxon>Gammaproteobacteria</taxon>
        <taxon>Moraxellales</taxon>
        <taxon>Moraxellaceae</taxon>
        <taxon>Acinetobacter</taxon>
    </lineage>
</organism>